<dbReference type="InterPro" id="IPR002549">
    <property type="entry name" value="AI-2E-like"/>
</dbReference>
<feature type="transmembrane region" description="Helical" evidence="6">
    <location>
        <begin position="316"/>
        <end position="334"/>
    </location>
</feature>
<organism evidence="7 8">
    <name type="scientific">Levilactobacillus brevis KB290</name>
    <dbReference type="NCBI Taxonomy" id="1001583"/>
    <lineage>
        <taxon>Bacteria</taxon>
        <taxon>Bacillati</taxon>
        <taxon>Bacillota</taxon>
        <taxon>Bacilli</taxon>
        <taxon>Lactobacillales</taxon>
        <taxon>Lactobacillaceae</taxon>
        <taxon>Levilactobacillus</taxon>
    </lineage>
</organism>
<dbReference type="GO" id="GO:0055085">
    <property type="term" value="P:transmembrane transport"/>
    <property type="evidence" value="ECO:0007669"/>
    <property type="project" value="TreeGrafter"/>
</dbReference>
<gene>
    <name evidence="7" type="ORF">LVISKB_0570</name>
</gene>
<keyword evidence="3 6" id="KW-0812">Transmembrane</keyword>
<dbReference type="PATRIC" id="fig|1001583.3.peg.562"/>
<feature type="transmembrane region" description="Helical" evidence="6">
    <location>
        <begin position="41"/>
        <end position="74"/>
    </location>
</feature>
<keyword evidence="4 6" id="KW-1133">Transmembrane helix</keyword>
<dbReference type="PANTHER" id="PTHR21716:SF62">
    <property type="entry name" value="TRANSPORT PROTEIN YDBI-RELATED"/>
    <property type="match status" value="1"/>
</dbReference>
<dbReference type="HOGENOM" id="CLU_053149_0_0_9"/>
<dbReference type="EMBL" id="AP012167">
    <property type="protein sequence ID" value="BAN06205.1"/>
    <property type="molecule type" value="Genomic_DNA"/>
</dbReference>
<feature type="transmembrane region" description="Helical" evidence="6">
    <location>
        <begin position="256"/>
        <end position="277"/>
    </location>
</feature>
<accession>M5ACS9</accession>
<evidence type="ECO:0000256" key="6">
    <source>
        <dbReference type="SAM" id="Phobius"/>
    </source>
</evidence>
<keyword evidence="5 6" id="KW-0472">Membrane</keyword>
<comment type="similarity">
    <text evidence="2">Belongs to the autoinducer-2 exporter (AI-2E) (TC 2.A.86) family.</text>
</comment>
<evidence type="ECO:0000313" key="7">
    <source>
        <dbReference type="EMBL" id="BAN06205.1"/>
    </source>
</evidence>
<evidence type="ECO:0000256" key="1">
    <source>
        <dbReference type="ARBA" id="ARBA00004141"/>
    </source>
</evidence>
<dbReference type="PANTHER" id="PTHR21716">
    <property type="entry name" value="TRANSMEMBRANE PROTEIN"/>
    <property type="match status" value="1"/>
</dbReference>
<sequence>MVLLISSWLHSPLVACRLKVLISRGNNNMVSALKRFWQSPLTAYYFALILLIILAWNARAFLSLALFTIIFIYLGNAATMGLEHRLHVHHLIATLLVYLIFLGILVAAFAQIIPPLVTEVSRLPNTLKELVTTYPQLETTLTRWIKNLTQNASVINNGKTLFTSGIVKLSRFSSGVETVILAFFFSFIFNLTKTQLRHFVHAFTKSRFSRLFVPMGELILKFVTIFGTVIETQLMICSINTVLMVIGLWLVGMPSLLILGIMVFFLGLIPVAGVLISLIPLTIIAFISGGILRLAAVLVLVILIHLFESYFLHPRLMANATNLPIFVTFITLIVSERLFGAWGLIVGVPLVAFFLEVFDVQLKPHRPTTIESNHH</sequence>
<evidence type="ECO:0000256" key="3">
    <source>
        <dbReference type="ARBA" id="ARBA00022692"/>
    </source>
</evidence>
<feature type="transmembrane region" description="Helical" evidence="6">
    <location>
        <begin position="283"/>
        <end position="304"/>
    </location>
</feature>
<reference evidence="7 8" key="1">
    <citation type="journal article" date="2013" name="PLoS ONE">
        <title>Genomic Analysis by Deep Sequencing of the Probiotic Lactobacillus brevis KB290 Harboring Nine Plasmids Reveals Genomic Stability.</title>
        <authorList>
            <person name="Fukao M."/>
            <person name="Oshima K."/>
            <person name="Morita H."/>
            <person name="Toh H."/>
            <person name="Suda W."/>
            <person name="Kim S.W."/>
            <person name="Suzuki S."/>
            <person name="Yakabe T."/>
            <person name="Hattori M."/>
            <person name="Yajima N."/>
        </authorList>
    </citation>
    <scope>NUCLEOTIDE SEQUENCE [LARGE SCALE GENOMIC DNA]</scope>
    <source>
        <strain evidence="7 8">KB290</strain>
    </source>
</reference>
<comment type="subcellular location">
    <subcellularLocation>
        <location evidence="1">Membrane</location>
        <topology evidence="1">Multi-pass membrane protein</topology>
    </subcellularLocation>
</comment>
<evidence type="ECO:0000256" key="5">
    <source>
        <dbReference type="ARBA" id="ARBA00023136"/>
    </source>
</evidence>
<dbReference type="GO" id="GO:0016020">
    <property type="term" value="C:membrane"/>
    <property type="evidence" value="ECO:0007669"/>
    <property type="project" value="UniProtKB-SubCell"/>
</dbReference>
<proteinExistence type="inferred from homology"/>
<dbReference type="AlphaFoldDB" id="M5ACS9"/>
<protein>
    <submittedName>
        <fullName evidence="7">UPF0118 membrane protein ydbI</fullName>
    </submittedName>
</protein>
<dbReference type="Proteomes" id="UP000012042">
    <property type="component" value="Chromosome"/>
</dbReference>
<evidence type="ECO:0000256" key="2">
    <source>
        <dbReference type="ARBA" id="ARBA00009773"/>
    </source>
</evidence>
<dbReference type="Pfam" id="PF01594">
    <property type="entry name" value="AI-2E_transport"/>
    <property type="match status" value="1"/>
</dbReference>
<feature type="transmembrane region" description="Helical" evidence="6">
    <location>
        <begin position="233"/>
        <end position="251"/>
    </location>
</feature>
<feature type="transmembrane region" description="Helical" evidence="6">
    <location>
        <begin position="95"/>
        <end position="117"/>
    </location>
</feature>
<name>M5ACS9_LEVBR</name>
<feature type="transmembrane region" description="Helical" evidence="6">
    <location>
        <begin position="340"/>
        <end position="358"/>
    </location>
</feature>
<feature type="transmembrane region" description="Helical" evidence="6">
    <location>
        <begin position="172"/>
        <end position="191"/>
    </location>
</feature>
<evidence type="ECO:0000256" key="4">
    <source>
        <dbReference type="ARBA" id="ARBA00022989"/>
    </source>
</evidence>
<evidence type="ECO:0000313" key="8">
    <source>
        <dbReference type="Proteomes" id="UP000012042"/>
    </source>
</evidence>
<dbReference type="KEGG" id="lbk:LVISKB_0570"/>